<dbReference type="PROSITE" id="PS51257">
    <property type="entry name" value="PROKAR_LIPOPROTEIN"/>
    <property type="match status" value="1"/>
</dbReference>
<keyword evidence="1" id="KW-0472">Membrane</keyword>
<dbReference type="Pfam" id="PF16328">
    <property type="entry name" value="DUF4961"/>
    <property type="match status" value="1"/>
</dbReference>
<gene>
    <name evidence="2" type="ORF">LDZ35_20045</name>
</gene>
<dbReference type="InterPro" id="IPR032522">
    <property type="entry name" value="DUF4961"/>
</dbReference>
<evidence type="ECO:0000313" key="3">
    <source>
        <dbReference type="Proteomes" id="UP001197958"/>
    </source>
</evidence>
<name>A0AAW4SWK0_9BACE</name>
<reference evidence="2" key="1">
    <citation type="submission" date="2023-08" db="EMBL/GenBank/DDBJ databases">
        <title>Mucin Metabolism Genes Underlie the Key Renovations of Bacteroides xylanisolvens Genomes in Captive Great Apes.</title>
        <authorList>
            <person name="Nishida A.H."/>
        </authorList>
    </citation>
    <scope>NUCLEOTIDE SEQUENCE</scope>
    <source>
        <strain evidence="2">P19.10B</strain>
    </source>
</reference>
<evidence type="ECO:0000256" key="1">
    <source>
        <dbReference type="SAM" id="Phobius"/>
    </source>
</evidence>
<feature type="transmembrane region" description="Helical" evidence="1">
    <location>
        <begin position="12"/>
        <end position="32"/>
    </location>
</feature>
<proteinExistence type="predicted"/>
<keyword evidence="1" id="KW-1133">Transmembrane helix</keyword>
<dbReference type="EMBL" id="JAIWWW010000045">
    <property type="protein sequence ID" value="MCA4525495.1"/>
    <property type="molecule type" value="Genomic_DNA"/>
</dbReference>
<dbReference type="RefSeq" id="WP_178286843.1">
    <property type="nucleotide sequence ID" value="NZ_CP072216.1"/>
</dbReference>
<sequence length="356" mass="39990">MKTNSKQKDRNYGLGVLLLLITIIMVGCVYLDSININQNTNPEEEPVYWVKAGEVATFTVKGHIEAAEDATRRFLVAILVPKSWNARENTTVTYIADGVEDGVTSLPMSPVDTKLVPKNATVPWAELLMAEYGVGTNVLNDMEWVAFRTDKLYSIKNHDYANFTITLKCKAGPKNLRFKPAFFINFAEDDFPGDEKYKKYSDSDQCFEVVEGDGGVIDFCSFHFNKVEPLAALQDDYVTFSFLGDIYSNDLVKEDAVYMEATAYTDNGKVYSVNEKSEKTLMIKDDRPYTNIYNLTIWPAGFFAIPAGETIIRIDYIFTNKDGTINITSTDDKIAAGGDDEVEGEEEPFYSELICE</sequence>
<keyword evidence="1" id="KW-0812">Transmembrane</keyword>
<accession>A0AAW4SWK0</accession>
<dbReference type="Proteomes" id="UP001197958">
    <property type="component" value="Unassembled WGS sequence"/>
</dbReference>
<protein>
    <submittedName>
        <fullName evidence="2">DUF4961 domain-containing protein</fullName>
    </submittedName>
</protein>
<organism evidence="2 3">
    <name type="scientific">Bacteroides xylanisolvens</name>
    <dbReference type="NCBI Taxonomy" id="371601"/>
    <lineage>
        <taxon>Bacteria</taxon>
        <taxon>Pseudomonadati</taxon>
        <taxon>Bacteroidota</taxon>
        <taxon>Bacteroidia</taxon>
        <taxon>Bacteroidales</taxon>
        <taxon>Bacteroidaceae</taxon>
        <taxon>Bacteroides</taxon>
    </lineage>
</organism>
<comment type="caution">
    <text evidence="2">The sequence shown here is derived from an EMBL/GenBank/DDBJ whole genome shotgun (WGS) entry which is preliminary data.</text>
</comment>
<dbReference type="AlphaFoldDB" id="A0AAW4SWK0"/>
<dbReference type="GeneID" id="69483611"/>
<evidence type="ECO:0000313" key="2">
    <source>
        <dbReference type="EMBL" id="MCA4525495.1"/>
    </source>
</evidence>